<evidence type="ECO:0000313" key="3">
    <source>
        <dbReference type="EMBL" id="ORJ57369.1"/>
    </source>
</evidence>
<dbReference type="Proteomes" id="UP000193040">
    <property type="component" value="Unassembled WGS sequence"/>
</dbReference>
<organism evidence="3 4">
    <name type="scientific">Mycobacterium simiae</name>
    <name type="common">Mycobacterium habana</name>
    <dbReference type="NCBI Taxonomy" id="1784"/>
    <lineage>
        <taxon>Bacteria</taxon>
        <taxon>Bacillati</taxon>
        <taxon>Actinomycetota</taxon>
        <taxon>Actinomycetes</taxon>
        <taxon>Mycobacteriales</taxon>
        <taxon>Mycobacteriaceae</taxon>
        <taxon>Mycobacterium</taxon>
        <taxon>Mycobacterium simiae complex</taxon>
    </lineage>
</organism>
<keyword evidence="2" id="KW-0732">Signal</keyword>
<evidence type="ECO:0000313" key="4">
    <source>
        <dbReference type="Proteomes" id="UP000193040"/>
    </source>
</evidence>
<evidence type="ECO:0008006" key="5">
    <source>
        <dbReference type="Google" id="ProtNLM"/>
    </source>
</evidence>
<feature type="chain" id="PRO_5010864397" description="WD40 repeat domain-containing protein" evidence="2">
    <location>
        <begin position="20"/>
        <end position="396"/>
    </location>
</feature>
<feature type="signal peptide" evidence="2">
    <location>
        <begin position="1"/>
        <end position="19"/>
    </location>
</feature>
<dbReference type="SUPFAM" id="SSF82171">
    <property type="entry name" value="DPP6 N-terminal domain-like"/>
    <property type="match status" value="1"/>
</dbReference>
<dbReference type="STRING" id="1784.VC42_24575"/>
<dbReference type="Gene3D" id="2.120.10.30">
    <property type="entry name" value="TolB, C-terminal domain"/>
    <property type="match status" value="1"/>
</dbReference>
<evidence type="ECO:0000256" key="2">
    <source>
        <dbReference type="SAM" id="SignalP"/>
    </source>
</evidence>
<comment type="caution">
    <text evidence="3">The sequence shown here is derived from an EMBL/GenBank/DDBJ whole genome shotgun (WGS) entry which is preliminary data.</text>
</comment>
<feature type="compositionally biased region" description="Polar residues" evidence="1">
    <location>
        <begin position="15"/>
        <end position="27"/>
    </location>
</feature>
<reference evidence="3 4" key="1">
    <citation type="submission" date="2017-03" db="EMBL/GenBank/DDBJ databases">
        <title>Genomic insights into Mycobacterium simiae human colonization.</title>
        <authorList>
            <person name="Steffani J.L."/>
            <person name="Brunck M.E."/>
            <person name="Cruz E."/>
            <person name="Montiel R."/>
            <person name="Barona F."/>
        </authorList>
    </citation>
    <scope>NUCLEOTIDE SEQUENCE [LARGE SCALE GENOMIC DNA]</scope>
    <source>
        <strain evidence="3 4">MsiGto</strain>
    </source>
</reference>
<dbReference type="AlphaFoldDB" id="A0A1X0XWX9"/>
<feature type="region of interest" description="Disordered" evidence="1">
    <location>
        <begin position="15"/>
        <end position="35"/>
    </location>
</feature>
<evidence type="ECO:0000256" key="1">
    <source>
        <dbReference type="SAM" id="MobiDB-lite"/>
    </source>
</evidence>
<accession>A0A1X0XWX9</accession>
<gene>
    <name evidence="3" type="ORF">B5M45_21770</name>
</gene>
<keyword evidence="4" id="KW-1185">Reference proteome</keyword>
<protein>
    <recommendedName>
        <fullName evidence="5">WD40 repeat domain-containing protein</fullName>
    </recommendedName>
</protein>
<dbReference type="EMBL" id="MZZM01000026">
    <property type="protein sequence ID" value="ORJ57369.1"/>
    <property type="molecule type" value="Genomic_DNA"/>
</dbReference>
<dbReference type="InterPro" id="IPR011042">
    <property type="entry name" value="6-blade_b-propeller_TolB-like"/>
</dbReference>
<name>A0A1X0XWX9_MYCSI</name>
<sequence length="396" mass="40186">MVALAAVLAAGCSSNDATASHQSPGNPTTSAPTAAAEMAAHGVEKSIGDVPWSQVGPGWMLATWSPAVSVPPGVSPPPGSPARDTVPVTLYLVDPVGGRYAITTFPPNAEPHGVEWSGDGSHAVWASAGPGKSTVITELDLHNGTRTTFTVNGSSVAPHFTRPDGKALLLTVDRKLMRVDLAGNPQLTYPTDKLASAFNGQYLSTPDGTQLVLGTAAGLALMGNDGTVGKELSETGGSCSPVRWWDTGAKTVLASCSAANQRSRLWLVPIDGSIPTALTAPITDPASHDTGDISAWQLPAGTYVQYAGGCGAIHLGKLNPDGTVSKVSVPNVDPSHSIYVIGVHGGNLDLKATVAGCGPAQSLLEYDPAAGSTTVLLGPPLNGGAVISAVPYPGEK</sequence>
<proteinExistence type="predicted"/>